<dbReference type="EMBL" id="HBGN01035946">
    <property type="protein sequence ID" value="CAD9353579.1"/>
    <property type="molecule type" value="Transcribed_RNA"/>
</dbReference>
<keyword evidence="12" id="KW-0040">ANK repeat</keyword>
<feature type="transmembrane region" description="Helical" evidence="14">
    <location>
        <begin position="446"/>
        <end position="466"/>
    </location>
</feature>
<dbReference type="PANTHER" id="PTHR10582">
    <property type="entry name" value="TRANSIENT RECEPTOR POTENTIAL ION CHANNEL PROTEIN"/>
    <property type="match status" value="1"/>
</dbReference>
<name>A0A7S1ZZQ5_9STRA</name>
<dbReference type="InterPro" id="IPR024862">
    <property type="entry name" value="TRPV"/>
</dbReference>
<feature type="repeat" description="ANK" evidence="12">
    <location>
        <begin position="189"/>
        <end position="222"/>
    </location>
</feature>
<gene>
    <name evidence="16" type="ORF">DBRI1063_LOCUS23056</name>
</gene>
<evidence type="ECO:0000256" key="8">
    <source>
        <dbReference type="ARBA" id="ARBA00022989"/>
    </source>
</evidence>
<dbReference type="PROSITE" id="PS50297">
    <property type="entry name" value="ANK_REP_REGION"/>
    <property type="match status" value="2"/>
</dbReference>
<evidence type="ECO:0000256" key="1">
    <source>
        <dbReference type="ARBA" id="ARBA00004651"/>
    </source>
</evidence>
<dbReference type="Pfam" id="PF12796">
    <property type="entry name" value="Ank_2"/>
    <property type="match status" value="1"/>
</dbReference>
<dbReference type="PANTHER" id="PTHR10582:SF2">
    <property type="entry name" value="INACTIVE"/>
    <property type="match status" value="1"/>
</dbReference>
<evidence type="ECO:0000256" key="10">
    <source>
        <dbReference type="ARBA" id="ARBA00023136"/>
    </source>
</evidence>
<dbReference type="SMART" id="SM00248">
    <property type="entry name" value="ANK"/>
    <property type="match status" value="5"/>
</dbReference>
<dbReference type="InterPro" id="IPR005821">
    <property type="entry name" value="Ion_trans_dom"/>
</dbReference>
<evidence type="ECO:0000256" key="4">
    <source>
        <dbReference type="ARBA" id="ARBA00022568"/>
    </source>
</evidence>
<feature type="transmembrane region" description="Helical" evidence="14">
    <location>
        <begin position="343"/>
        <end position="364"/>
    </location>
</feature>
<evidence type="ECO:0000256" key="13">
    <source>
        <dbReference type="SAM" id="Coils"/>
    </source>
</evidence>
<feature type="transmembrane region" description="Helical" evidence="14">
    <location>
        <begin position="420"/>
        <end position="440"/>
    </location>
</feature>
<evidence type="ECO:0000259" key="15">
    <source>
        <dbReference type="Pfam" id="PF00520"/>
    </source>
</evidence>
<evidence type="ECO:0000256" key="5">
    <source>
        <dbReference type="ARBA" id="ARBA00022692"/>
    </source>
</evidence>
<dbReference type="PROSITE" id="PS50088">
    <property type="entry name" value="ANK_REPEAT"/>
    <property type="match status" value="2"/>
</dbReference>
<keyword evidence="5 14" id="KW-0812">Transmembrane</keyword>
<dbReference type="InterPro" id="IPR036770">
    <property type="entry name" value="Ankyrin_rpt-contain_sf"/>
</dbReference>
<feature type="transmembrane region" description="Helical" evidence="14">
    <location>
        <begin position="670"/>
        <end position="691"/>
    </location>
</feature>
<protein>
    <recommendedName>
        <fullName evidence="15">Ion transport domain-containing protein</fullName>
    </recommendedName>
</protein>
<dbReference type="GO" id="GO:0098703">
    <property type="term" value="P:calcium ion import across plasma membrane"/>
    <property type="evidence" value="ECO:0007669"/>
    <property type="project" value="TreeGrafter"/>
</dbReference>
<feature type="domain" description="Ion transport" evidence="15">
    <location>
        <begin position="348"/>
        <end position="590"/>
    </location>
</feature>
<dbReference type="InterPro" id="IPR002110">
    <property type="entry name" value="Ankyrin_rpt"/>
</dbReference>
<evidence type="ECO:0000256" key="11">
    <source>
        <dbReference type="ARBA" id="ARBA00023303"/>
    </source>
</evidence>
<keyword evidence="9" id="KW-0406">Ion transport</keyword>
<dbReference type="GO" id="GO:0005216">
    <property type="term" value="F:monoatomic ion channel activity"/>
    <property type="evidence" value="ECO:0007669"/>
    <property type="project" value="InterPro"/>
</dbReference>
<evidence type="ECO:0000256" key="3">
    <source>
        <dbReference type="ARBA" id="ARBA00022475"/>
    </source>
</evidence>
<keyword evidence="11" id="KW-0407">Ion channel</keyword>
<feature type="transmembrane region" description="Helical" evidence="14">
    <location>
        <begin position="478"/>
        <end position="507"/>
    </location>
</feature>
<feature type="coiled-coil region" evidence="13">
    <location>
        <begin position="714"/>
        <end position="741"/>
    </location>
</feature>
<keyword evidence="10 14" id="KW-0472">Membrane</keyword>
<accession>A0A7S1ZZQ5</accession>
<evidence type="ECO:0000256" key="7">
    <source>
        <dbReference type="ARBA" id="ARBA00022837"/>
    </source>
</evidence>
<organism evidence="16">
    <name type="scientific">Ditylum brightwellii</name>
    <dbReference type="NCBI Taxonomy" id="49249"/>
    <lineage>
        <taxon>Eukaryota</taxon>
        <taxon>Sar</taxon>
        <taxon>Stramenopiles</taxon>
        <taxon>Ochrophyta</taxon>
        <taxon>Bacillariophyta</taxon>
        <taxon>Mediophyceae</taxon>
        <taxon>Lithodesmiophycidae</taxon>
        <taxon>Lithodesmiales</taxon>
        <taxon>Lithodesmiaceae</taxon>
        <taxon>Ditylum</taxon>
    </lineage>
</organism>
<comment type="subcellular location">
    <subcellularLocation>
        <location evidence="1">Cell membrane</location>
        <topology evidence="1">Multi-pass membrane protein</topology>
    </subcellularLocation>
</comment>
<keyword evidence="2" id="KW-0813">Transport</keyword>
<keyword evidence="3" id="KW-1003">Cell membrane</keyword>
<dbReference type="Gene3D" id="1.10.287.70">
    <property type="match status" value="1"/>
</dbReference>
<evidence type="ECO:0000256" key="2">
    <source>
        <dbReference type="ARBA" id="ARBA00022448"/>
    </source>
</evidence>
<sequence length="782" mass="87844">MNETQAPDNDHPLQAEEYLTDSVGGEDSFQADIAYPLQESLTLHTLCDIASKGDEDSWEKVRQWLSNHDLREIEEEAQKLGDCNTTALHQSCRNCPPLDVIETFLKDAPQIVRWSDFFGWLPLHCACANSASEDVLRVLADAYPESKTATDRRGRTPLHFALGSTDIPVTAAAVVLLSSTGAASCPDENGMLPLHYACAYGAPEEALHVLTDNNADSIVQTDRNGRTPLHFALGNADRQASPNVVRLLLYQNPDVVNITDKEKADLPLHLLATRAKTLNEMQTSERENATKCLDLYLNANPHPTASFLAALQSLPEWLRDHAVVTPPVKNILNEKISQRFPTAILMLDIIMLLGVFIVSCHAVSESITLRHDAENEGIPSKILSVLYIGAIYFTIWEILQMLSLHSLGLFNTWLSSSENYIDVVFILIILATTIVMNTGAMELDDFRIFASVSFIVIIGNVVYFLRSIQIDFAIFINALYHIILQLITFIVVLLIFLLAFSLIFFTLFVGNDDLCPDNVFCTFQSSFITSITMFLGEVDQNHFLVGREDKMKYDPVSTAFFAIFFFLVVILLATFLIAIVTDAYGVIKDERAEIVFWSNRLDFVAEVDAILSGPWKKKTGLCGNSMHHKGKKFDKLRNLWKILTDLLEDVPDDSAGFISLQVLCVTFTKVVTVMIMILWILIGFVTFGFLWPPQVREKIFKQRVAKGSNDVKEHEQRVMEIKELSKEVSDLENEIVAGMSTNWANIIAMERQLTEMREEMTTEINHIKQIMTMLFDLQAGGI</sequence>
<dbReference type="SUPFAM" id="SSF48403">
    <property type="entry name" value="Ankyrin repeat"/>
    <property type="match status" value="1"/>
</dbReference>
<feature type="repeat" description="ANK" evidence="12">
    <location>
        <begin position="224"/>
        <end position="260"/>
    </location>
</feature>
<evidence type="ECO:0000313" key="16">
    <source>
        <dbReference type="EMBL" id="CAD9353579.1"/>
    </source>
</evidence>
<evidence type="ECO:0000256" key="14">
    <source>
        <dbReference type="SAM" id="Phobius"/>
    </source>
</evidence>
<feature type="transmembrane region" description="Helical" evidence="14">
    <location>
        <begin position="519"/>
        <end position="538"/>
    </location>
</feature>
<feature type="transmembrane region" description="Helical" evidence="14">
    <location>
        <begin position="559"/>
        <end position="580"/>
    </location>
</feature>
<keyword evidence="4" id="KW-0109">Calcium transport</keyword>
<evidence type="ECO:0000256" key="9">
    <source>
        <dbReference type="ARBA" id="ARBA00023065"/>
    </source>
</evidence>
<proteinExistence type="predicted"/>
<keyword evidence="7" id="KW-0106">Calcium</keyword>
<dbReference type="Gene3D" id="1.25.40.20">
    <property type="entry name" value="Ankyrin repeat-containing domain"/>
    <property type="match status" value="2"/>
</dbReference>
<dbReference type="Pfam" id="PF00520">
    <property type="entry name" value="Ion_trans"/>
    <property type="match status" value="1"/>
</dbReference>
<dbReference type="AlphaFoldDB" id="A0A7S1ZZQ5"/>
<feature type="transmembrane region" description="Helical" evidence="14">
    <location>
        <begin position="384"/>
        <end position="408"/>
    </location>
</feature>
<evidence type="ECO:0000256" key="6">
    <source>
        <dbReference type="ARBA" id="ARBA00022737"/>
    </source>
</evidence>
<keyword evidence="6" id="KW-0677">Repeat</keyword>
<dbReference type="GO" id="GO:0005886">
    <property type="term" value="C:plasma membrane"/>
    <property type="evidence" value="ECO:0007669"/>
    <property type="project" value="UniProtKB-SubCell"/>
</dbReference>
<keyword evidence="8 14" id="KW-1133">Transmembrane helix</keyword>
<evidence type="ECO:0000256" key="12">
    <source>
        <dbReference type="PROSITE-ProRule" id="PRU00023"/>
    </source>
</evidence>
<keyword evidence="13" id="KW-0175">Coiled coil</keyword>
<reference evidence="16" key="1">
    <citation type="submission" date="2021-01" db="EMBL/GenBank/DDBJ databases">
        <authorList>
            <person name="Corre E."/>
            <person name="Pelletier E."/>
            <person name="Niang G."/>
            <person name="Scheremetjew M."/>
            <person name="Finn R."/>
            <person name="Kale V."/>
            <person name="Holt S."/>
            <person name="Cochrane G."/>
            <person name="Meng A."/>
            <person name="Brown T."/>
            <person name="Cohen L."/>
        </authorList>
    </citation>
    <scope>NUCLEOTIDE SEQUENCE</scope>
    <source>
        <strain evidence="16">Pop2</strain>
    </source>
</reference>